<keyword evidence="3" id="KW-0812">Transmembrane</keyword>
<sequence length="354" mass="38496">MLRMIFTHTIVAIICAIFIDATTTRADNCNQSCGFGKSAIRVKYPFGFSPGCQIPLNCSKSGGMQIGEFLVQNVTSDSIIINVPGKCNRTTETIEPLFDRSYALTGNNSLLLQNCSSQAGLNGCVIQTRMLENQFKLDGCDAKSDNISCYSEENGGAGWLSYKNVASLKCRLLFSSIAVDPDKGLGGSLDFQTAELGWWLEGRCNCSPNSNCTVVRHADGRSGFRCRCKEGFDGDGFADGQGCRKVSVSKCNASKYMSGRCGGTTRVVVLVGGIIAGASLVAGLALFCYFIRRRSTSLKSRMSARRLICEAAGSSSVPFFPYKEIERATNCFSEDRKAGNWGLWYSLCRKTSQW</sequence>
<evidence type="ECO:0000256" key="3">
    <source>
        <dbReference type="SAM" id="Phobius"/>
    </source>
</evidence>
<evidence type="ECO:0008006" key="7">
    <source>
        <dbReference type="Google" id="ProtNLM"/>
    </source>
</evidence>
<dbReference type="Gene3D" id="2.10.25.10">
    <property type="entry name" value="Laminin"/>
    <property type="match status" value="1"/>
</dbReference>
<evidence type="ECO:0000256" key="2">
    <source>
        <dbReference type="ARBA" id="ARBA00022840"/>
    </source>
</evidence>
<keyword evidence="2" id="KW-0067">ATP-binding</keyword>
<keyword evidence="1" id="KW-0547">Nucleotide-binding</keyword>
<dbReference type="GO" id="GO:0005524">
    <property type="term" value="F:ATP binding"/>
    <property type="evidence" value="ECO:0007669"/>
    <property type="project" value="UniProtKB-KW"/>
</dbReference>
<proteinExistence type="predicted"/>
<dbReference type="Proteomes" id="UP001415857">
    <property type="component" value="Unassembled WGS sequence"/>
</dbReference>
<comment type="caution">
    <text evidence="5">The sequence shown here is derived from an EMBL/GenBank/DDBJ whole genome shotgun (WGS) entry which is preliminary data.</text>
</comment>
<keyword evidence="3" id="KW-0472">Membrane</keyword>
<accession>A0AAP0WYS9</accession>
<keyword evidence="6" id="KW-1185">Reference proteome</keyword>
<protein>
    <recommendedName>
        <fullName evidence="7">EGF-like domain-containing protein</fullName>
    </recommendedName>
</protein>
<evidence type="ECO:0000256" key="4">
    <source>
        <dbReference type="SAM" id="SignalP"/>
    </source>
</evidence>
<dbReference type="GO" id="GO:0016301">
    <property type="term" value="F:kinase activity"/>
    <property type="evidence" value="ECO:0007669"/>
    <property type="project" value="TreeGrafter"/>
</dbReference>
<keyword evidence="3" id="KW-1133">Transmembrane helix</keyword>
<gene>
    <name evidence="5" type="ORF">L1049_023381</name>
</gene>
<feature type="signal peptide" evidence="4">
    <location>
        <begin position="1"/>
        <end position="26"/>
    </location>
</feature>
<dbReference type="EMBL" id="JBBPBK010000005">
    <property type="protein sequence ID" value="KAK9284212.1"/>
    <property type="molecule type" value="Genomic_DNA"/>
</dbReference>
<evidence type="ECO:0000313" key="6">
    <source>
        <dbReference type="Proteomes" id="UP001415857"/>
    </source>
</evidence>
<dbReference type="PANTHER" id="PTHR46008:SF62">
    <property type="entry name" value="PROTEIN KINASE DOMAIN-CONTAINING PROTEIN"/>
    <property type="match status" value="1"/>
</dbReference>
<feature type="chain" id="PRO_5042896614" description="EGF-like domain-containing protein" evidence="4">
    <location>
        <begin position="27"/>
        <end position="354"/>
    </location>
</feature>
<reference evidence="5 6" key="1">
    <citation type="journal article" date="2024" name="Plant J.">
        <title>Genome sequences and population genomics reveal climatic adaptation and genomic divergence between two closely related sweetgum species.</title>
        <authorList>
            <person name="Xu W.Q."/>
            <person name="Ren C.Q."/>
            <person name="Zhang X.Y."/>
            <person name="Comes H.P."/>
            <person name="Liu X.H."/>
            <person name="Li Y.G."/>
            <person name="Kettle C.J."/>
            <person name="Jalonen R."/>
            <person name="Gaisberger H."/>
            <person name="Ma Y.Z."/>
            <person name="Qiu Y.X."/>
        </authorList>
    </citation>
    <scope>NUCLEOTIDE SEQUENCE [LARGE SCALE GENOMIC DNA]</scope>
    <source>
        <strain evidence="5">Hangzhou</strain>
    </source>
</reference>
<name>A0AAP0WYS9_LIQFO</name>
<evidence type="ECO:0000256" key="1">
    <source>
        <dbReference type="ARBA" id="ARBA00022741"/>
    </source>
</evidence>
<keyword evidence="4" id="KW-0732">Signal</keyword>
<evidence type="ECO:0000313" key="5">
    <source>
        <dbReference type="EMBL" id="KAK9284212.1"/>
    </source>
</evidence>
<dbReference type="AlphaFoldDB" id="A0AAP0WYS9"/>
<organism evidence="5 6">
    <name type="scientific">Liquidambar formosana</name>
    <name type="common">Formosan gum</name>
    <dbReference type="NCBI Taxonomy" id="63359"/>
    <lineage>
        <taxon>Eukaryota</taxon>
        <taxon>Viridiplantae</taxon>
        <taxon>Streptophyta</taxon>
        <taxon>Embryophyta</taxon>
        <taxon>Tracheophyta</taxon>
        <taxon>Spermatophyta</taxon>
        <taxon>Magnoliopsida</taxon>
        <taxon>eudicotyledons</taxon>
        <taxon>Gunneridae</taxon>
        <taxon>Pentapetalae</taxon>
        <taxon>Saxifragales</taxon>
        <taxon>Altingiaceae</taxon>
        <taxon>Liquidambar</taxon>
    </lineage>
</organism>
<dbReference type="PANTHER" id="PTHR46008">
    <property type="entry name" value="LEAF RUST 10 DISEASE-RESISTANCE LOCUS RECEPTOR-LIKE PROTEIN KINASE-LIKE 1.4"/>
    <property type="match status" value="1"/>
</dbReference>
<feature type="transmembrane region" description="Helical" evidence="3">
    <location>
        <begin position="267"/>
        <end position="291"/>
    </location>
</feature>